<dbReference type="InParanoid" id="A0A7N2KX25"/>
<dbReference type="Gramene" id="QL02p056123:mrna">
    <property type="protein sequence ID" value="QL02p056123:mrna"/>
    <property type="gene ID" value="QL02p056123"/>
</dbReference>
<dbReference type="EnsemblPlants" id="QL02p056123:mrna">
    <property type="protein sequence ID" value="QL02p056123:mrna"/>
    <property type="gene ID" value="QL02p056123"/>
</dbReference>
<feature type="region of interest" description="Disordered" evidence="1">
    <location>
        <begin position="1"/>
        <end position="98"/>
    </location>
</feature>
<reference evidence="3" key="1">
    <citation type="journal article" date="2016" name="G3 (Bethesda)">
        <title>First Draft Assembly and Annotation of the Genome of a California Endemic Oak Quercus lobata Nee (Fagaceae).</title>
        <authorList>
            <person name="Sork V.L."/>
            <person name="Fitz-Gibbon S.T."/>
            <person name="Puiu D."/>
            <person name="Crepeau M."/>
            <person name="Gugger P.F."/>
            <person name="Sherman R."/>
            <person name="Stevens K."/>
            <person name="Langley C.H."/>
            <person name="Pellegrini M."/>
            <person name="Salzberg S.L."/>
        </authorList>
    </citation>
    <scope>NUCLEOTIDE SEQUENCE [LARGE SCALE GENOMIC DNA]</scope>
    <source>
        <strain evidence="3">cv. SW786</strain>
    </source>
</reference>
<evidence type="ECO:0000313" key="3">
    <source>
        <dbReference type="Proteomes" id="UP000594261"/>
    </source>
</evidence>
<evidence type="ECO:0000313" key="2">
    <source>
        <dbReference type="EnsemblPlants" id="QL02p056123:mrna"/>
    </source>
</evidence>
<evidence type="ECO:0000256" key="1">
    <source>
        <dbReference type="SAM" id="MobiDB-lite"/>
    </source>
</evidence>
<accession>A0A7N2KX25</accession>
<reference evidence="2" key="2">
    <citation type="submission" date="2021-01" db="UniProtKB">
        <authorList>
            <consortium name="EnsemblPlants"/>
        </authorList>
    </citation>
    <scope>IDENTIFICATION</scope>
</reference>
<proteinExistence type="predicted"/>
<sequence>MCTVAHSSPHLPHPSARRPTPSSPICSADPARRPTRSTIAHIDSDDDSDEEAPDAANTETPMKTTPPFAPSPQLASTPPTRVEASVRLSSKHADQDGESELLRHGEFSNGYSGLKNGVDFWDSKTSPGHVTLTLDVILTAENSGIQNGGEINLEVEDKLQSPGYSAGFRSRSCLSREPNHILIDVSEQQSPGTVSLVKPSMTSTSSSSSQPHRRARHHTTDAEMSQWPEKLGYTGNSVGSGEIFYKPPPKPIIRFLIIITRDRPILGFGAARGPSVRAGPFERIAGQPYLTNTSNRFFVLRFNMMYKM</sequence>
<dbReference type="Proteomes" id="UP000594261">
    <property type="component" value="Chromosome 2"/>
</dbReference>
<dbReference type="AlphaFoldDB" id="A0A7N2KX25"/>
<feature type="compositionally biased region" description="Low complexity" evidence="1">
    <location>
        <begin position="200"/>
        <end position="209"/>
    </location>
</feature>
<feature type="region of interest" description="Disordered" evidence="1">
    <location>
        <begin position="183"/>
        <end position="223"/>
    </location>
</feature>
<organism evidence="2 3">
    <name type="scientific">Quercus lobata</name>
    <name type="common">Valley oak</name>
    <dbReference type="NCBI Taxonomy" id="97700"/>
    <lineage>
        <taxon>Eukaryota</taxon>
        <taxon>Viridiplantae</taxon>
        <taxon>Streptophyta</taxon>
        <taxon>Embryophyta</taxon>
        <taxon>Tracheophyta</taxon>
        <taxon>Spermatophyta</taxon>
        <taxon>Magnoliopsida</taxon>
        <taxon>eudicotyledons</taxon>
        <taxon>Gunneridae</taxon>
        <taxon>Pentapetalae</taxon>
        <taxon>rosids</taxon>
        <taxon>fabids</taxon>
        <taxon>Fagales</taxon>
        <taxon>Fagaceae</taxon>
        <taxon>Quercus</taxon>
    </lineage>
</organism>
<feature type="compositionally biased region" description="Acidic residues" evidence="1">
    <location>
        <begin position="44"/>
        <end position="53"/>
    </location>
</feature>
<protein>
    <submittedName>
        <fullName evidence="2">Uncharacterized protein</fullName>
    </submittedName>
</protein>
<keyword evidence="3" id="KW-1185">Reference proteome</keyword>
<name>A0A7N2KX25_QUELO</name>